<dbReference type="HOGENOM" id="CLU_2320619_0_0_1"/>
<dbReference type="AlphaFoldDB" id="S3DTP6"/>
<dbReference type="GeneID" id="19470027"/>
<sequence>MPSADIDHFVDANQTLDLLQIGVWQSESRLEDFSNPEIIIDEEETPKGNQPSNSSSQIPKVSKATLGQGFLIQESQKMIQKLVISGIIFEGPISECIIL</sequence>
<dbReference type="Proteomes" id="UP000016922">
    <property type="component" value="Unassembled WGS sequence"/>
</dbReference>
<dbReference type="RefSeq" id="XP_008077365.1">
    <property type="nucleotide sequence ID" value="XM_008079174.1"/>
</dbReference>
<organism evidence="2 3">
    <name type="scientific">Glarea lozoyensis (strain ATCC 20868 / MF5171)</name>
    <dbReference type="NCBI Taxonomy" id="1116229"/>
    <lineage>
        <taxon>Eukaryota</taxon>
        <taxon>Fungi</taxon>
        <taxon>Dikarya</taxon>
        <taxon>Ascomycota</taxon>
        <taxon>Pezizomycotina</taxon>
        <taxon>Leotiomycetes</taxon>
        <taxon>Helotiales</taxon>
        <taxon>Helotiaceae</taxon>
        <taxon>Glarea</taxon>
    </lineage>
</organism>
<keyword evidence="3" id="KW-1185">Reference proteome</keyword>
<accession>S3DTP6</accession>
<feature type="compositionally biased region" description="Polar residues" evidence="1">
    <location>
        <begin position="47"/>
        <end position="59"/>
    </location>
</feature>
<feature type="region of interest" description="Disordered" evidence="1">
    <location>
        <begin position="38"/>
        <end position="60"/>
    </location>
</feature>
<gene>
    <name evidence="2" type="ORF">GLAREA_10985</name>
</gene>
<evidence type="ECO:0000256" key="1">
    <source>
        <dbReference type="SAM" id="MobiDB-lite"/>
    </source>
</evidence>
<dbReference type="EMBL" id="KE145354">
    <property type="protein sequence ID" value="EPE35286.1"/>
    <property type="molecule type" value="Genomic_DNA"/>
</dbReference>
<evidence type="ECO:0000313" key="2">
    <source>
        <dbReference type="EMBL" id="EPE35286.1"/>
    </source>
</evidence>
<dbReference type="KEGG" id="glz:GLAREA_10985"/>
<proteinExistence type="predicted"/>
<reference evidence="2 3" key="1">
    <citation type="journal article" date="2013" name="BMC Genomics">
        <title>Genomics-driven discovery of the pneumocandin biosynthetic gene cluster in the fungus Glarea lozoyensis.</title>
        <authorList>
            <person name="Chen L."/>
            <person name="Yue Q."/>
            <person name="Zhang X."/>
            <person name="Xiang M."/>
            <person name="Wang C."/>
            <person name="Li S."/>
            <person name="Che Y."/>
            <person name="Ortiz-Lopez F.J."/>
            <person name="Bills G.F."/>
            <person name="Liu X."/>
            <person name="An Z."/>
        </authorList>
    </citation>
    <scope>NUCLEOTIDE SEQUENCE [LARGE SCALE GENOMIC DNA]</scope>
    <source>
        <strain evidence="3">ATCC 20868 / MF5171</strain>
    </source>
</reference>
<protein>
    <submittedName>
        <fullName evidence="2">Uncharacterized protein</fullName>
    </submittedName>
</protein>
<name>S3DTP6_GLAL2</name>
<evidence type="ECO:0000313" key="3">
    <source>
        <dbReference type="Proteomes" id="UP000016922"/>
    </source>
</evidence>